<keyword evidence="2 3" id="KW-0238">DNA-binding</keyword>
<dbReference type="PROSITE" id="PS50977">
    <property type="entry name" value="HTH_TETR_2"/>
    <property type="match status" value="1"/>
</dbReference>
<dbReference type="SUPFAM" id="SSF46689">
    <property type="entry name" value="Homeodomain-like"/>
    <property type="match status" value="1"/>
</dbReference>
<accession>A7GKW2</accession>
<gene>
    <name evidence="5" type="ordered locus">Bcer98_0414</name>
</gene>
<evidence type="ECO:0000256" key="2">
    <source>
        <dbReference type="ARBA" id="ARBA00023125"/>
    </source>
</evidence>
<dbReference type="OrthoDB" id="9812993at2"/>
<dbReference type="Gene3D" id="1.10.357.10">
    <property type="entry name" value="Tetracycline Repressor, domain 2"/>
    <property type="match status" value="1"/>
</dbReference>
<dbReference type="EMBL" id="CP000764">
    <property type="protein sequence ID" value="ABS20770.1"/>
    <property type="molecule type" value="Genomic_DNA"/>
</dbReference>
<feature type="DNA-binding region" description="H-T-H motif" evidence="3">
    <location>
        <begin position="40"/>
        <end position="59"/>
    </location>
</feature>
<organism evidence="5 6">
    <name type="scientific">Bacillus cytotoxicus (strain DSM 22905 / CIP 110041 / 391-98 / NVH 391-98)</name>
    <dbReference type="NCBI Taxonomy" id="315749"/>
    <lineage>
        <taxon>Bacteria</taxon>
        <taxon>Bacillati</taxon>
        <taxon>Bacillota</taxon>
        <taxon>Bacilli</taxon>
        <taxon>Bacillales</taxon>
        <taxon>Bacillaceae</taxon>
        <taxon>Bacillus</taxon>
        <taxon>Bacillus cereus group</taxon>
    </lineage>
</organism>
<keyword evidence="1" id="KW-0678">Repressor</keyword>
<dbReference type="AlphaFoldDB" id="A7GKW2"/>
<feature type="domain" description="HTH tetR-type" evidence="4">
    <location>
        <begin position="17"/>
        <end position="77"/>
    </location>
</feature>
<evidence type="ECO:0000256" key="3">
    <source>
        <dbReference type="PROSITE-ProRule" id="PRU00335"/>
    </source>
</evidence>
<reference evidence="5 6" key="1">
    <citation type="journal article" date="2008" name="Chem. Biol. Interact.">
        <title>Extending the Bacillus cereus group genomics to putative food-borne pathogens of different toxicity.</title>
        <authorList>
            <person name="Lapidus A."/>
            <person name="Goltsman E."/>
            <person name="Auger S."/>
            <person name="Galleron N."/>
            <person name="Segurens B."/>
            <person name="Dossat C."/>
            <person name="Land M.L."/>
            <person name="Broussolle V."/>
            <person name="Brillard J."/>
            <person name="Guinebretiere M.H."/>
            <person name="Sanchis V."/>
            <person name="Nguen-The C."/>
            <person name="Lereclus D."/>
            <person name="Richardson P."/>
            <person name="Wincker P."/>
            <person name="Weissenbach J."/>
            <person name="Ehrlich S.D."/>
            <person name="Sorokin A."/>
        </authorList>
    </citation>
    <scope>NUCLEOTIDE SEQUENCE [LARGE SCALE GENOMIC DNA]</scope>
    <source>
        <strain evidence="6">DSM 22905 / CIP 110041 / 391-98 / NVH 391-98</strain>
    </source>
</reference>
<dbReference type="InterPro" id="IPR009057">
    <property type="entry name" value="Homeodomain-like_sf"/>
</dbReference>
<dbReference type="GO" id="GO:0003677">
    <property type="term" value="F:DNA binding"/>
    <property type="evidence" value="ECO:0007669"/>
    <property type="project" value="UniProtKB-UniRule"/>
</dbReference>
<evidence type="ECO:0000259" key="4">
    <source>
        <dbReference type="PROSITE" id="PS50977"/>
    </source>
</evidence>
<dbReference type="HOGENOM" id="CLU_069356_42_3_9"/>
<dbReference type="PRINTS" id="PR00455">
    <property type="entry name" value="HTHTETR"/>
</dbReference>
<dbReference type="Pfam" id="PF00440">
    <property type="entry name" value="TetR_N"/>
    <property type="match status" value="1"/>
</dbReference>
<dbReference type="KEGG" id="bcy:Bcer98_0414"/>
<dbReference type="PANTHER" id="PTHR43479">
    <property type="entry name" value="ACREF/ENVCD OPERON REPRESSOR-RELATED"/>
    <property type="match status" value="1"/>
</dbReference>
<evidence type="ECO:0000256" key="1">
    <source>
        <dbReference type="ARBA" id="ARBA00022491"/>
    </source>
</evidence>
<protein>
    <submittedName>
        <fullName evidence="5">Transcriptional regulator, TetR family</fullName>
    </submittedName>
</protein>
<proteinExistence type="predicted"/>
<dbReference type="Proteomes" id="UP000002300">
    <property type="component" value="Chromosome"/>
</dbReference>
<dbReference type="STRING" id="315749.Bcer98_0414"/>
<dbReference type="InterPro" id="IPR050624">
    <property type="entry name" value="HTH-type_Tx_Regulator"/>
</dbReference>
<dbReference type="eggNOG" id="COG1309">
    <property type="taxonomic scope" value="Bacteria"/>
</dbReference>
<dbReference type="PANTHER" id="PTHR43479:SF11">
    <property type="entry name" value="ACREF_ENVCD OPERON REPRESSOR-RELATED"/>
    <property type="match status" value="1"/>
</dbReference>
<keyword evidence="6" id="KW-1185">Reference proteome</keyword>
<evidence type="ECO:0000313" key="5">
    <source>
        <dbReference type="EMBL" id="ABS20770.1"/>
    </source>
</evidence>
<evidence type="ECO:0000313" key="6">
    <source>
        <dbReference type="Proteomes" id="UP000002300"/>
    </source>
</evidence>
<sequence>MNRKYYSFISGGGIVLKNKKEQIDKAAYEIFQKNGYKKTNISEVAQHAGIAVGSFYKYYQSKEELFLQIYIIENEKIRNQLIETVNWNDEPTNIVDKIFDYSIEVILSNKILAEWNNPDISNTLHNYYSSKKGKLDNTFHQFLLKTIKERLKDDYDTQTIDNMLNVYELIYFIDCNITNNDFVNYAESLKIMVRYFIKGLLQ</sequence>
<dbReference type="InterPro" id="IPR001647">
    <property type="entry name" value="HTH_TetR"/>
</dbReference>
<name>A7GKW2_BACCN</name>